<feature type="transmembrane region" description="Helical" evidence="7">
    <location>
        <begin position="70"/>
        <end position="94"/>
    </location>
</feature>
<dbReference type="GO" id="GO:0006508">
    <property type="term" value="P:proteolysis"/>
    <property type="evidence" value="ECO:0007669"/>
    <property type="project" value="UniProtKB-KW"/>
</dbReference>
<dbReference type="RefSeq" id="WP_205291400.1">
    <property type="nucleotide sequence ID" value="NZ_CP074406.1"/>
</dbReference>
<accession>A0A938Y6C7</accession>
<gene>
    <name evidence="9" type="ORF">JK386_09230</name>
</gene>
<organism evidence="9 10">
    <name type="scientific">Nocardioides faecalis</name>
    <dbReference type="NCBI Taxonomy" id="2803858"/>
    <lineage>
        <taxon>Bacteria</taxon>
        <taxon>Bacillati</taxon>
        <taxon>Actinomycetota</taxon>
        <taxon>Actinomycetes</taxon>
        <taxon>Propionibacteriales</taxon>
        <taxon>Nocardioidaceae</taxon>
        <taxon>Nocardioides</taxon>
    </lineage>
</organism>
<keyword evidence="5 6" id="KW-0482">Metalloprotease</keyword>
<evidence type="ECO:0000313" key="10">
    <source>
        <dbReference type="Proteomes" id="UP000663791"/>
    </source>
</evidence>
<name>A0A938Y6C7_9ACTN</name>
<dbReference type="Pfam" id="PF01435">
    <property type="entry name" value="Peptidase_M48"/>
    <property type="match status" value="1"/>
</dbReference>
<evidence type="ECO:0000256" key="2">
    <source>
        <dbReference type="ARBA" id="ARBA00022723"/>
    </source>
</evidence>
<proteinExistence type="inferred from homology"/>
<evidence type="ECO:0000259" key="8">
    <source>
        <dbReference type="Pfam" id="PF01435"/>
    </source>
</evidence>
<keyword evidence="7" id="KW-0472">Membrane</keyword>
<evidence type="ECO:0000256" key="3">
    <source>
        <dbReference type="ARBA" id="ARBA00022801"/>
    </source>
</evidence>
<keyword evidence="10" id="KW-1185">Reference proteome</keyword>
<dbReference type="GO" id="GO:0046872">
    <property type="term" value="F:metal ion binding"/>
    <property type="evidence" value="ECO:0007669"/>
    <property type="project" value="UniProtKB-KW"/>
</dbReference>
<dbReference type="PANTHER" id="PTHR34978:SF3">
    <property type="entry name" value="SLR0241 PROTEIN"/>
    <property type="match status" value="1"/>
</dbReference>
<dbReference type="GO" id="GO:0004222">
    <property type="term" value="F:metalloendopeptidase activity"/>
    <property type="evidence" value="ECO:0007669"/>
    <property type="project" value="InterPro"/>
</dbReference>
<keyword evidence="3 6" id="KW-0378">Hydrolase</keyword>
<evidence type="ECO:0000256" key="5">
    <source>
        <dbReference type="ARBA" id="ARBA00023049"/>
    </source>
</evidence>
<dbReference type="Gene3D" id="3.30.2010.10">
    <property type="entry name" value="Metalloproteases ('zincins'), catalytic domain"/>
    <property type="match status" value="1"/>
</dbReference>
<keyword evidence="7" id="KW-1133">Transmembrane helix</keyword>
<protein>
    <submittedName>
        <fullName evidence="9">M56 family metallopeptidase</fullName>
    </submittedName>
</protein>
<dbReference type="InterPro" id="IPR001915">
    <property type="entry name" value="Peptidase_M48"/>
</dbReference>
<evidence type="ECO:0000256" key="1">
    <source>
        <dbReference type="ARBA" id="ARBA00022670"/>
    </source>
</evidence>
<evidence type="ECO:0000313" key="9">
    <source>
        <dbReference type="EMBL" id="MBM9460085.1"/>
    </source>
</evidence>
<evidence type="ECO:0000256" key="7">
    <source>
        <dbReference type="SAM" id="Phobius"/>
    </source>
</evidence>
<dbReference type="AlphaFoldDB" id="A0A938Y6C7"/>
<keyword evidence="2" id="KW-0479">Metal-binding</keyword>
<evidence type="ECO:0000256" key="4">
    <source>
        <dbReference type="ARBA" id="ARBA00022833"/>
    </source>
</evidence>
<keyword evidence="7" id="KW-0812">Transmembrane</keyword>
<comment type="caution">
    <text evidence="9">The sequence shown here is derived from an EMBL/GenBank/DDBJ whole genome shotgun (WGS) entry which is preliminary data.</text>
</comment>
<dbReference type="PANTHER" id="PTHR34978">
    <property type="entry name" value="POSSIBLE SENSOR-TRANSDUCER PROTEIN BLAR"/>
    <property type="match status" value="1"/>
</dbReference>
<keyword evidence="1 6" id="KW-0645">Protease</keyword>
<reference evidence="9" key="1">
    <citation type="submission" date="2021-01" db="EMBL/GenBank/DDBJ databases">
        <title>Novel species in genus Nocardioides.</title>
        <authorList>
            <person name="Zhang G."/>
        </authorList>
    </citation>
    <scope>NUCLEOTIDE SEQUENCE</scope>
    <source>
        <strain evidence="9">Zg-536</strain>
    </source>
</reference>
<dbReference type="Proteomes" id="UP000663791">
    <property type="component" value="Unassembled WGS sequence"/>
</dbReference>
<sequence length="291" mass="30562">MTTLVLAVLALALAGPVPAVLVRWTALRRTPAAAVVLWQAIAAAAVLAALGAGLSLVTQHTWGDGWREDAGPFGYAVAGTALLLTLVVAGRLLLSGHRVGTELRTLRRRHRRQLDLLAERRDGVQVLEHDVPVAYCVPGLAGSRVVVSAGALGRLDRDEYRAVLAHERAHLAARHDLVLEAFSVLHRAFPRWVSSSTVLGEVKLLVEVLADRAAVHGRDPRPLARALVELAAGRAPAAAMGAGGAGLVERVELLADSEPHRVQGVGVLCAAVAVLALPTAFVVAPWLSSLG</sequence>
<feature type="transmembrane region" description="Helical" evidence="7">
    <location>
        <begin position="265"/>
        <end position="287"/>
    </location>
</feature>
<feature type="domain" description="Peptidase M48" evidence="8">
    <location>
        <begin position="124"/>
        <end position="182"/>
    </location>
</feature>
<dbReference type="CDD" id="cd07326">
    <property type="entry name" value="M56_BlaR1_MecR1_like"/>
    <property type="match status" value="1"/>
</dbReference>
<keyword evidence="4 6" id="KW-0862">Zinc</keyword>
<evidence type="ECO:0000256" key="6">
    <source>
        <dbReference type="RuleBase" id="RU003983"/>
    </source>
</evidence>
<comment type="similarity">
    <text evidence="6">Belongs to the peptidase M48 family.</text>
</comment>
<comment type="cofactor">
    <cofactor evidence="6">
        <name>Zn(2+)</name>
        <dbReference type="ChEBI" id="CHEBI:29105"/>
    </cofactor>
    <text evidence="6">Binds 1 zinc ion per subunit.</text>
</comment>
<dbReference type="InterPro" id="IPR052173">
    <property type="entry name" value="Beta-lactam_resp_regulator"/>
</dbReference>
<feature type="transmembrane region" description="Helical" evidence="7">
    <location>
        <begin position="35"/>
        <end position="58"/>
    </location>
</feature>
<dbReference type="EMBL" id="JAERTX010000007">
    <property type="protein sequence ID" value="MBM9460085.1"/>
    <property type="molecule type" value="Genomic_DNA"/>
</dbReference>